<dbReference type="EMBL" id="JAUDCL010000011">
    <property type="protein sequence ID" value="MDM8201140.1"/>
    <property type="molecule type" value="Genomic_DNA"/>
</dbReference>
<keyword evidence="2" id="KW-1185">Reference proteome</keyword>
<dbReference type="RefSeq" id="WP_289599741.1">
    <property type="nucleotide sequence ID" value="NZ_JAUDCL010000011.1"/>
</dbReference>
<evidence type="ECO:0000313" key="2">
    <source>
        <dbReference type="Proteomes" id="UP001529380"/>
    </source>
</evidence>
<comment type="caution">
    <text evidence="1">The sequence shown here is derived from an EMBL/GenBank/DDBJ whole genome shotgun (WGS) entry which is preliminary data.</text>
</comment>
<sequence>MSDWEQLQCLSGEAFALVLLRQDPVFGRIPPEQYGYYIRQGIRAGQQAAEQWTLPEMTRRLEKDRVEVCRSEETPPMDIHSEYCPAENGRGPVIRLYCPTLEKIRAAAQRRGIPVTMEQLEQLHLAHEFYHHLEHCGGGDVSLTSKPVEVRLLGVIRRPRAVRSLREIAAHTFARTVCASPCHPLAWDWLLLNEEDENRAKAFLRLCQQAEQSVKGA</sequence>
<proteinExistence type="predicted"/>
<gene>
    <name evidence="1" type="ORF">QUW08_07525</name>
</gene>
<evidence type="ECO:0000313" key="1">
    <source>
        <dbReference type="EMBL" id="MDM8201140.1"/>
    </source>
</evidence>
<reference evidence="1 2" key="2">
    <citation type="submission" date="2023-06" db="EMBL/GenBank/DDBJ databases">
        <title>Identification and characterization of horizontal gene transfer across gut microbiota members of farm animals based on homology search.</title>
        <authorList>
            <person name="Schwarzerova J."/>
            <person name="Nykrynova M."/>
            <person name="Jureckova K."/>
            <person name="Cejkova D."/>
            <person name="Rychlik I."/>
        </authorList>
    </citation>
    <scope>NUCLEOTIDE SEQUENCE [LARGE SCALE GENOMIC DNA]</scope>
    <source>
        <strain evidence="1 2">ET340</strain>
    </source>
</reference>
<accession>A0ABT7USD0</accession>
<dbReference type="Proteomes" id="UP001529380">
    <property type="component" value="Unassembled WGS sequence"/>
</dbReference>
<organism evidence="1 2">
    <name type="scientific">Allofournierella massiliensis</name>
    <dbReference type="NCBI Taxonomy" id="1650663"/>
    <lineage>
        <taxon>Bacteria</taxon>
        <taxon>Bacillati</taxon>
        <taxon>Bacillota</taxon>
        <taxon>Clostridia</taxon>
        <taxon>Eubacteriales</taxon>
        <taxon>Oscillospiraceae</taxon>
        <taxon>Allofournierella</taxon>
    </lineage>
</organism>
<reference evidence="1 2" key="3">
    <citation type="submission" date="2023-06" db="EMBL/GenBank/DDBJ databases">
        <authorList>
            <person name="Zeman M."/>
            <person name="Kubasova T."/>
            <person name="Jahodarova E."/>
            <person name="Nykrynova M."/>
            <person name="Rychlik I."/>
        </authorList>
    </citation>
    <scope>NUCLEOTIDE SEQUENCE [LARGE SCALE GENOMIC DNA]</scope>
    <source>
        <strain evidence="1 2">ET340</strain>
    </source>
</reference>
<reference evidence="2" key="1">
    <citation type="submission" date="2023-06" db="EMBL/GenBank/DDBJ databases">
        <title>Identification and characterization of horizontal gene transfer across gut microbiota members of farm animals based on homology search.</title>
        <authorList>
            <person name="Zeman M."/>
            <person name="Kubasova T."/>
            <person name="Jahodarova E."/>
            <person name="Nykrynova M."/>
            <person name="Rychlik I."/>
        </authorList>
    </citation>
    <scope>NUCLEOTIDE SEQUENCE [LARGE SCALE GENOMIC DNA]</scope>
    <source>
        <strain evidence="2">ET340</strain>
    </source>
</reference>
<protein>
    <submittedName>
        <fullName evidence="1">Uncharacterized protein</fullName>
    </submittedName>
</protein>
<name>A0ABT7USD0_9FIRM</name>